<dbReference type="Proteomes" id="UP000285305">
    <property type="component" value="Unassembled WGS sequence"/>
</dbReference>
<sequence>MANKGFYIKSVVVKGEQVQDTQVDFVKGCNVIYGPSDTGKTSLYSVIEFLLGKSSNPKIPLEGKGYTDFLMEIHTYGEEIYTIYRKLNGTSVKVKPCSIAEYYDNNIKCDEYKINSQSSNSYSSFLLSLLDISDIKIKINPSKLHKLTFSTIRHLIFIDETRILNEKSPFYTETNPALYSKCRNIVSYLMTGRDDSSYMPEEDLKIRKSRIQGKIDYVTEEIEKKNNRIVEIGDISYVNFKDSRILEYYKMEIEKASFALSQLYKQKKEISSNLEDLSSEFMFNNEFLERMKLLKEHYKIDLERLEFINEGRNLYKELSFVKCPLCGEVISKEIVEDIESSNFLKAIQNEYISIKSKYSDIDNLIIEKENEIKILQSRMLEIKDELSNLTGKINKVEPDLSLLKGSLEQAEIIIEKKTTLNNLQNDVQALSVQLSQLKDNLANTKAIHPTENRTDIASDYMDIVKQILFDWKFPDTETISFEYHPTFDFVLSGKGRQLYGKGKRAVSFTAIMIALLDYCYGKSIPFSRLLVIDSPLTAHYDKHQEISKEDLLDNSILNAFFRYCNEKTWNYQFIMFDNKIPENEEYMNNIHIIKFVGKGEVGRNGFYIGK</sequence>
<feature type="coiled-coil region" evidence="1">
    <location>
        <begin position="365"/>
        <end position="447"/>
    </location>
</feature>
<comment type="caution">
    <text evidence="2">The sequence shown here is derived from an EMBL/GenBank/DDBJ whole genome shotgun (WGS) entry which is preliminary data.</text>
</comment>
<evidence type="ECO:0000256" key="1">
    <source>
        <dbReference type="SAM" id="Coils"/>
    </source>
</evidence>
<organism evidence="2 3">
    <name type="scientific">Bacteroides stercoris</name>
    <dbReference type="NCBI Taxonomy" id="46506"/>
    <lineage>
        <taxon>Bacteria</taxon>
        <taxon>Pseudomonadati</taxon>
        <taxon>Bacteroidota</taxon>
        <taxon>Bacteroidia</taxon>
        <taxon>Bacteroidales</taxon>
        <taxon>Bacteroidaceae</taxon>
        <taxon>Bacteroides</taxon>
    </lineage>
</organism>
<reference evidence="2 3" key="1">
    <citation type="submission" date="2018-08" db="EMBL/GenBank/DDBJ databases">
        <title>A genome reference for cultivated species of the human gut microbiota.</title>
        <authorList>
            <person name="Zou Y."/>
            <person name="Xue W."/>
            <person name="Luo G."/>
        </authorList>
    </citation>
    <scope>NUCLEOTIDE SEQUENCE [LARGE SCALE GENOMIC DNA]</scope>
    <source>
        <strain evidence="2 3">AM36-9BH</strain>
    </source>
</reference>
<evidence type="ECO:0000313" key="3">
    <source>
        <dbReference type="Proteomes" id="UP000285305"/>
    </source>
</evidence>
<keyword evidence="1" id="KW-0175">Coiled coil</keyword>
<dbReference type="Gene3D" id="3.40.50.300">
    <property type="entry name" value="P-loop containing nucleotide triphosphate hydrolases"/>
    <property type="match status" value="1"/>
</dbReference>
<dbReference type="AlphaFoldDB" id="A0A413ZQS3"/>
<dbReference type="EMBL" id="QSHQ01000016">
    <property type="protein sequence ID" value="RHC29163.1"/>
    <property type="molecule type" value="Genomic_DNA"/>
</dbReference>
<proteinExistence type="predicted"/>
<gene>
    <name evidence="2" type="ORF">DW853_09530</name>
</gene>
<dbReference type="RefSeq" id="WP_117899524.1">
    <property type="nucleotide sequence ID" value="NZ_QSHQ01000016.1"/>
</dbReference>
<protein>
    <recommendedName>
        <fullName evidence="4">Rad50/SbcC-type AAA domain-containing protein</fullName>
    </recommendedName>
</protein>
<evidence type="ECO:0000313" key="2">
    <source>
        <dbReference type="EMBL" id="RHC29163.1"/>
    </source>
</evidence>
<dbReference type="SUPFAM" id="SSF52540">
    <property type="entry name" value="P-loop containing nucleoside triphosphate hydrolases"/>
    <property type="match status" value="1"/>
</dbReference>
<evidence type="ECO:0008006" key="4">
    <source>
        <dbReference type="Google" id="ProtNLM"/>
    </source>
</evidence>
<name>A0A413ZQS3_BACSE</name>
<dbReference type="InterPro" id="IPR027417">
    <property type="entry name" value="P-loop_NTPase"/>
</dbReference>
<accession>A0A413ZQS3</accession>